<gene>
    <name evidence="3" type="ORF">UW61_C0010G0008</name>
</gene>
<dbReference type="AlphaFoldDB" id="A0A0G1M638"/>
<dbReference type="GO" id="GO:0016787">
    <property type="term" value="F:hydrolase activity"/>
    <property type="evidence" value="ECO:0007669"/>
    <property type="project" value="UniProtKB-KW"/>
</dbReference>
<dbReference type="SUPFAM" id="SSF55811">
    <property type="entry name" value="Nudix"/>
    <property type="match status" value="1"/>
</dbReference>
<accession>A0A0G1M638</accession>
<reference evidence="3 4" key="1">
    <citation type="journal article" date="2015" name="Nature">
        <title>rRNA introns, odd ribosomes, and small enigmatic genomes across a large radiation of phyla.</title>
        <authorList>
            <person name="Brown C.T."/>
            <person name="Hug L.A."/>
            <person name="Thomas B.C."/>
            <person name="Sharon I."/>
            <person name="Castelle C.J."/>
            <person name="Singh A."/>
            <person name="Wilkins M.J."/>
            <person name="Williams K.H."/>
            <person name="Banfield J.F."/>
        </authorList>
    </citation>
    <scope>NUCLEOTIDE SEQUENCE [LARGE SCALE GENOMIC DNA]</scope>
</reference>
<evidence type="ECO:0000313" key="4">
    <source>
        <dbReference type="Proteomes" id="UP000033901"/>
    </source>
</evidence>
<dbReference type="PANTHER" id="PTHR10885:SF0">
    <property type="entry name" value="ISOPENTENYL-DIPHOSPHATE DELTA-ISOMERASE"/>
    <property type="match status" value="1"/>
</dbReference>
<name>A0A0G1M638_9BACT</name>
<protein>
    <submittedName>
        <fullName evidence="3">Nudix hydrolase 3</fullName>
    </submittedName>
</protein>
<dbReference type="InterPro" id="IPR000086">
    <property type="entry name" value="NUDIX_hydrolase_dom"/>
</dbReference>
<keyword evidence="3" id="KW-0378">Hydrolase</keyword>
<proteinExistence type="predicted"/>
<dbReference type="Pfam" id="PF00293">
    <property type="entry name" value="NUDIX"/>
    <property type="match status" value="1"/>
</dbReference>
<dbReference type="GO" id="GO:0009240">
    <property type="term" value="P:isopentenyl diphosphate biosynthetic process"/>
    <property type="evidence" value="ECO:0007669"/>
    <property type="project" value="TreeGrafter"/>
</dbReference>
<evidence type="ECO:0000313" key="3">
    <source>
        <dbReference type="EMBL" id="KKT67379.1"/>
    </source>
</evidence>
<dbReference type="PANTHER" id="PTHR10885">
    <property type="entry name" value="ISOPENTENYL-DIPHOSPHATE DELTA-ISOMERASE"/>
    <property type="match status" value="1"/>
</dbReference>
<feature type="domain" description="Nudix hydrolase" evidence="2">
    <location>
        <begin position="34"/>
        <end position="163"/>
    </location>
</feature>
<dbReference type="PROSITE" id="PS51462">
    <property type="entry name" value="NUDIX"/>
    <property type="match status" value="1"/>
</dbReference>
<dbReference type="Gene3D" id="3.90.79.10">
    <property type="entry name" value="Nucleoside Triphosphate Pyrophosphohydrolase"/>
    <property type="match status" value="1"/>
</dbReference>
<comment type="caution">
    <text evidence="3">The sequence shown here is derived from an EMBL/GenBank/DDBJ whole genome shotgun (WGS) entry which is preliminary data.</text>
</comment>
<feature type="region of interest" description="Disordered" evidence="1">
    <location>
        <begin position="152"/>
        <end position="181"/>
    </location>
</feature>
<organism evidence="3 4">
    <name type="scientific">Candidatus Curtissbacteria bacterium GW2011_GWC1_44_33</name>
    <dbReference type="NCBI Taxonomy" id="1618413"/>
    <lineage>
        <taxon>Bacteria</taxon>
        <taxon>Candidatus Curtissiibacteriota</taxon>
    </lineage>
</organism>
<dbReference type="EMBL" id="LCIZ01000010">
    <property type="protein sequence ID" value="KKT67379.1"/>
    <property type="molecule type" value="Genomic_DNA"/>
</dbReference>
<dbReference type="GO" id="GO:0004452">
    <property type="term" value="F:isopentenyl-diphosphate delta-isomerase activity"/>
    <property type="evidence" value="ECO:0007669"/>
    <property type="project" value="TreeGrafter"/>
</dbReference>
<dbReference type="InterPro" id="IPR015797">
    <property type="entry name" value="NUDIX_hydrolase-like_dom_sf"/>
</dbReference>
<evidence type="ECO:0000259" key="2">
    <source>
        <dbReference type="PROSITE" id="PS51462"/>
    </source>
</evidence>
<dbReference type="GO" id="GO:0005737">
    <property type="term" value="C:cytoplasm"/>
    <property type="evidence" value="ECO:0007669"/>
    <property type="project" value="TreeGrafter"/>
</dbReference>
<evidence type="ECO:0000256" key="1">
    <source>
        <dbReference type="SAM" id="MobiDB-lite"/>
    </source>
</evidence>
<sequence>MTKTMADELLDLVDRNDRVIGKLWKSVAHKNPELIHREVAIIIYNDKGKVLFQKRSKSKKVNPGIWTESAAGHVPKGMKPIDAAHMELLEELGFETKLKFFGKTLAHMPSETHFTYWFVGEFPKGAKIKLQKDEVERVSFLSPQKLKKLIESGETYDPQGTAGQPKDMVKEFWGKNKRIPK</sequence>
<dbReference type="Proteomes" id="UP000033901">
    <property type="component" value="Unassembled WGS sequence"/>
</dbReference>